<sequence>MEDILKHWWLLLVGGLLFLVLGFVSLAYPMTALLSVALYIGLIALATGIMSLAFAFSNMSAGGWGWRLFEGIVDVLFGLVMLIHPMISAALIPVIIGIWVFIRGLMYLIDALSWRRNRSRDWSGYAVIGVLLMVFGFLMIIDERFGLLPVAYLLAAIFLFVGFASLIVAFSMRRAKRETA</sequence>
<protein>
    <recommendedName>
        <fullName evidence="4">HdeD family acid-resistance protein</fullName>
    </recommendedName>
</protein>
<evidence type="ECO:0000256" key="1">
    <source>
        <dbReference type="SAM" id="Phobius"/>
    </source>
</evidence>
<evidence type="ECO:0000313" key="3">
    <source>
        <dbReference type="Proteomes" id="UP000006008"/>
    </source>
</evidence>
<dbReference type="PANTHER" id="PTHR34989:SF1">
    <property type="entry name" value="PROTEIN HDED"/>
    <property type="match status" value="1"/>
</dbReference>
<dbReference type="PANTHER" id="PTHR34989">
    <property type="entry name" value="PROTEIN HDED"/>
    <property type="match status" value="1"/>
</dbReference>
<dbReference type="Proteomes" id="UP000006008">
    <property type="component" value="Unassembled WGS sequence"/>
</dbReference>
<proteinExistence type="predicted"/>
<dbReference type="HOGENOM" id="CLU_091585_5_2_10"/>
<keyword evidence="1" id="KW-0472">Membrane</keyword>
<accession>G5H9W3</accession>
<gene>
    <name evidence="2" type="ORF">HMPREF9450_01428</name>
</gene>
<dbReference type="RefSeq" id="WP_009134234.1">
    <property type="nucleotide sequence ID" value="NZ_CP102250.1"/>
</dbReference>
<dbReference type="STRING" id="742725.HMPREF9450_01428"/>
<feature type="transmembrane region" description="Helical" evidence="1">
    <location>
        <begin position="122"/>
        <end position="141"/>
    </location>
</feature>
<dbReference type="EMBL" id="ADLD01000013">
    <property type="protein sequence ID" value="EHB91379.1"/>
    <property type="molecule type" value="Genomic_DNA"/>
</dbReference>
<feature type="transmembrane region" description="Helical" evidence="1">
    <location>
        <begin position="36"/>
        <end position="56"/>
    </location>
</feature>
<dbReference type="eggNOG" id="COG3247">
    <property type="taxonomic scope" value="Bacteria"/>
</dbReference>
<organism evidence="2 3">
    <name type="scientific">Alistipes indistinctus YIT 12060</name>
    <dbReference type="NCBI Taxonomy" id="742725"/>
    <lineage>
        <taxon>Bacteria</taxon>
        <taxon>Pseudomonadati</taxon>
        <taxon>Bacteroidota</taxon>
        <taxon>Bacteroidia</taxon>
        <taxon>Bacteroidales</taxon>
        <taxon>Rikenellaceae</taxon>
        <taxon>Alistipes</taxon>
    </lineage>
</organism>
<dbReference type="OrthoDB" id="7059775at2"/>
<keyword evidence="1" id="KW-0812">Transmembrane</keyword>
<dbReference type="AlphaFoldDB" id="G5H9W3"/>
<keyword evidence="3" id="KW-1185">Reference proteome</keyword>
<evidence type="ECO:0000313" key="2">
    <source>
        <dbReference type="EMBL" id="EHB91379.1"/>
    </source>
</evidence>
<dbReference type="PATRIC" id="fig|742725.3.peg.1511"/>
<reference evidence="2 3" key="1">
    <citation type="submission" date="2011-08" db="EMBL/GenBank/DDBJ databases">
        <title>The Genome Sequence of Alistipes indistinctus YIT 12060.</title>
        <authorList>
            <consortium name="The Broad Institute Genome Sequencing Platform"/>
            <person name="Earl A."/>
            <person name="Ward D."/>
            <person name="Feldgarden M."/>
            <person name="Gevers D."/>
            <person name="Morotomi M."/>
            <person name="Young S.K."/>
            <person name="Zeng Q."/>
            <person name="Gargeya S."/>
            <person name="Fitzgerald M."/>
            <person name="Haas B."/>
            <person name="Abouelleil A."/>
            <person name="Alvarado L."/>
            <person name="Arachchi H.M."/>
            <person name="Berlin A."/>
            <person name="Brown A."/>
            <person name="Chapman S.B."/>
            <person name="Chen Z."/>
            <person name="Dunbar C."/>
            <person name="Freedman E."/>
            <person name="Gearin G."/>
            <person name="Gellesch M."/>
            <person name="Goldberg J."/>
            <person name="Griggs A."/>
            <person name="Gujja S."/>
            <person name="Heiman D."/>
            <person name="Howarth C."/>
            <person name="Larson L."/>
            <person name="Lui A."/>
            <person name="MacDonald P.J.P."/>
            <person name="Montmayeur A."/>
            <person name="Murphy C."/>
            <person name="Neiman D."/>
            <person name="Pearson M."/>
            <person name="Priest M."/>
            <person name="Roberts A."/>
            <person name="Saif S."/>
            <person name="Shea T."/>
            <person name="Shenoy N."/>
            <person name="Sisk P."/>
            <person name="Stolte C."/>
            <person name="Sykes S."/>
            <person name="Wortman J."/>
            <person name="Nusbaum C."/>
            <person name="Birren B."/>
        </authorList>
    </citation>
    <scope>NUCLEOTIDE SEQUENCE [LARGE SCALE GENOMIC DNA]</scope>
    <source>
        <strain evidence="2 3">YIT 12060</strain>
    </source>
</reference>
<comment type="caution">
    <text evidence="2">The sequence shown here is derived from an EMBL/GenBank/DDBJ whole genome shotgun (WGS) entry which is preliminary data.</text>
</comment>
<feature type="transmembrane region" description="Helical" evidence="1">
    <location>
        <begin position="6"/>
        <end position="29"/>
    </location>
</feature>
<name>G5H9W3_9BACT</name>
<dbReference type="InterPro" id="IPR052712">
    <property type="entry name" value="Acid_resist_chaperone_HdeD"/>
</dbReference>
<feature type="transmembrane region" description="Helical" evidence="1">
    <location>
        <begin position="147"/>
        <end position="170"/>
    </location>
</feature>
<feature type="transmembrane region" description="Helical" evidence="1">
    <location>
        <begin position="76"/>
        <end position="102"/>
    </location>
</feature>
<dbReference type="GeneID" id="92815535"/>
<dbReference type="GO" id="GO:0005886">
    <property type="term" value="C:plasma membrane"/>
    <property type="evidence" value="ECO:0007669"/>
    <property type="project" value="TreeGrafter"/>
</dbReference>
<evidence type="ECO:0008006" key="4">
    <source>
        <dbReference type="Google" id="ProtNLM"/>
    </source>
</evidence>
<dbReference type="InterPro" id="IPR005325">
    <property type="entry name" value="DUF308_memb"/>
</dbReference>
<dbReference type="Pfam" id="PF03729">
    <property type="entry name" value="DUF308"/>
    <property type="match status" value="1"/>
</dbReference>
<keyword evidence="1" id="KW-1133">Transmembrane helix</keyword>